<evidence type="ECO:0000313" key="3">
    <source>
        <dbReference type="Proteomes" id="UP000275267"/>
    </source>
</evidence>
<evidence type="ECO:0000313" key="2">
    <source>
        <dbReference type="EMBL" id="RLN39559.1"/>
    </source>
</evidence>
<comment type="caution">
    <text evidence="2">The sequence shown here is derived from an EMBL/GenBank/DDBJ whole genome shotgun (WGS) entry which is preliminary data.</text>
</comment>
<feature type="compositionally biased region" description="Low complexity" evidence="1">
    <location>
        <begin position="197"/>
        <end position="211"/>
    </location>
</feature>
<feature type="region of interest" description="Disordered" evidence="1">
    <location>
        <begin position="24"/>
        <end position="116"/>
    </location>
</feature>
<dbReference type="Proteomes" id="UP000275267">
    <property type="component" value="Unassembled WGS sequence"/>
</dbReference>
<feature type="region of interest" description="Disordered" evidence="1">
    <location>
        <begin position="189"/>
        <end position="212"/>
    </location>
</feature>
<dbReference type="AlphaFoldDB" id="A0A3L6TGV4"/>
<sequence length="249" mass="25851">MDPTVLRFYASTDGFLVLPLVGTRRRRRGRRGRRCRGGRGRRPFTGGMSPGHRSGPSAPTPRQEPAMSSGNDSSERTRTATPPYPHSLVLTGNGPSPAAERLPTPTPPEEPPRRPLAFRLRRPGCTDEGVGIITDLNPSSPAAAAAGIAGFGPQAGPSNAGGRHTVTTFTGATTDVHPSFIFEIRAARRGAPPHPNPGGSSTAAASAASAAPPAPTLARIFGRVAVTDRRPAIRRGTCSPAALGLSSDH</sequence>
<organism evidence="2 3">
    <name type="scientific">Panicum miliaceum</name>
    <name type="common">Proso millet</name>
    <name type="synonym">Broomcorn millet</name>
    <dbReference type="NCBI Taxonomy" id="4540"/>
    <lineage>
        <taxon>Eukaryota</taxon>
        <taxon>Viridiplantae</taxon>
        <taxon>Streptophyta</taxon>
        <taxon>Embryophyta</taxon>
        <taxon>Tracheophyta</taxon>
        <taxon>Spermatophyta</taxon>
        <taxon>Magnoliopsida</taxon>
        <taxon>Liliopsida</taxon>
        <taxon>Poales</taxon>
        <taxon>Poaceae</taxon>
        <taxon>PACMAD clade</taxon>
        <taxon>Panicoideae</taxon>
        <taxon>Panicodae</taxon>
        <taxon>Paniceae</taxon>
        <taxon>Panicinae</taxon>
        <taxon>Panicum</taxon>
        <taxon>Panicum sect. Panicum</taxon>
    </lineage>
</organism>
<keyword evidence="3" id="KW-1185">Reference proteome</keyword>
<reference evidence="3" key="1">
    <citation type="journal article" date="2019" name="Nat. Commun.">
        <title>The genome of broomcorn millet.</title>
        <authorList>
            <person name="Zou C."/>
            <person name="Miki D."/>
            <person name="Li D."/>
            <person name="Tang Q."/>
            <person name="Xiao L."/>
            <person name="Rajput S."/>
            <person name="Deng P."/>
            <person name="Jia W."/>
            <person name="Huang R."/>
            <person name="Zhang M."/>
            <person name="Sun Y."/>
            <person name="Hu J."/>
            <person name="Fu X."/>
            <person name="Schnable P.S."/>
            <person name="Li F."/>
            <person name="Zhang H."/>
            <person name="Feng B."/>
            <person name="Zhu X."/>
            <person name="Liu R."/>
            <person name="Schnable J.C."/>
            <person name="Zhu J.-K."/>
            <person name="Zhang H."/>
        </authorList>
    </citation>
    <scope>NUCLEOTIDE SEQUENCE [LARGE SCALE GENOMIC DNA]</scope>
</reference>
<protein>
    <submittedName>
        <fullName evidence="2">Uncharacterized protein</fullName>
    </submittedName>
</protein>
<proteinExistence type="predicted"/>
<name>A0A3L6TGV4_PANMI</name>
<feature type="compositionally biased region" description="Basic residues" evidence="1">
    <location>
        <begin position="24"/>
        <end position="42"/>
    </location>
</feature>
<accession>A0A3L6TGV4</accession>
<gene>
    <name evidence="2" type="ORF">C2845_PM01G10860</name>
</gene>
<dbReference type="EMBL" id="PQIB02000001">
    <property type="protein sequence ID" value="RLN39559.1"/>
    <property type="molecule type" value="Genomic_DNA"/>
</dbReference>
<feature type="region of interest" description="Disordered" evidence="1">
    <location>
        <begin position="229"/>
        <end position="249"/>
    </location>
</feature>
<evidence type="ECO:0000256" key="1">
    <source>
        <dbReference type="SAM" id="MobiDB-lite"/>
    </source>
</evidence>